<organism evidence="2">
    <name type="scientific">Lichtheimia ramosa</name>
    <dbReference type="NCBI Taxonomy" id="688394"/>
    <lineage>
        <taxon>Eukaryota</taxon>
        <taxon>Fungi</taxon>
        <taxon>Fungi incertae sedis</taxon>
        <taxon>Mucoromycota</taxon>
        <taxon>Mucoromycotina</taxon>
        <taxon>Mucoromycetes</taxon>
        <taxon>Mucorales</taxon>
        <taxon>Lichtheimiaceae</taxon>
        <taxon>Lichtheimia</taxon>
    </lineage>
</organism>
<sequence>MIPIRYRIDIRDSEASSTIPISPRSTTAPGQLPAPTTTADMKQQVLYAMEGVFDHMKDDQQRRTTLSWLEKFTSDLKALPALEDLKEPELNRKTKGRPQGTKRLPTKQELIEAQVQEEKRKQQKRTKANEKGKDDQVPKLRLVLNQHTTPNSGTETAKVDDNNNDDDVLYIGSKTLYSAKAPVAVMNDISLDPRIPPNLVASIYNPLDDGNCGFHALAHALYNDENH</sequence>
<evidence type="ECO:0008006" key="3">
    <source>
        <dbReference type="Google" id="ProtNLM"/>
    </source>
</evidence>
<gene>
    <name evidence="2" type="ORF">LRAMOSA05316</name>
</gene>
<dbReference type="EMBL" id="LK023368">
    <property type="protein sequence ID" value="CDS13133.1"/>
    <property type="molecule type" value="Genomic_DNA"/>
</dbReference>
<reference evidence="2" key="1">
    <citation type="journal article" date="2014" name="Genome Announc.">
        <title>De novo whole-genome sequence and genome annotation of Lichtheimia ramosa.</title>
        <authorList>
            <person name="Linde J."/>
            <person name="Schwartze V."/>
            <person name="Binder U."/>
            <person name="Lass-Florl C."/>
            <person name="Voigt K."/>
            <person name="Horn F."/>
        </authorList>
    </citation>
    <scope>NUCLEOTIDE SEQUENCE</scope>
    <source>
        <strain evidence="2">JMRC FSU:6197</strain>
    </source>
</reference>
<dbReference type="OrthoDB" id="2379842at2759"/>
<protein>
    <recommendedName>
        <fullName evidence="3">OTU domain-containing protein</fullName>
    </recommendedName>
</protein>
<dbReference type="CDD" id="cd22744">
    <property type="entry name" value="OTU"/>
    <property type="match status" value="1"/>
</dbReference>
<accession>A0A077X1N4</accession>
<proteinExistence type="predicted"/>
<feature type="compositionally biased region" description="Low complexity" evidence="1">
    <location>
        <begin position="15"/>
        <end position="29"/>
    </location>
</feature>
<evidence type="ECO:0000256" key="1">
    <source>
        <dbReference type="SAM" id="MobiDB-lite"/>
    </source>
</evidence>
<name>A0A077X1N4_9FUNG</name>
<feature type="region of interest" description="Disordered" evidence="1">
    <location>
        <begin position="116"/>
        <end position="135"/>
    </location>
</feature>
<feature type="region of interest" description="Disordered" evidence="1">
    <location>
        <begin position="87"/>
        <end position="107"/>
    </location>
</feature>
<feature type="region of interest" description="Disordered" evidence="1">
    <location>
        <begin position="15"/>
        <end position="35"/>
    </location>
</feature>
<evidence type="ECO:0000313" key="2">
    <source>
        <dbReference type="EMBL" id="CDS13133.1"/>
    </source>
</evidence>
<dbReference type="AlphaFoldDB" id="A0A077X1N4"/>